<dbReference type="Pfam" id="PF00092">
    <property type="entry name" value="VWA"/>
    <property type="match status" value="1"/>
</dbReference>
<dbReference type="InterPro" id="IPR002035">
    <property type="entry name" value="VWF_A"/>
</dbReference>
<dbReference type="SUPFAM" id="SSF53300">
    <property type="entry name" value="vWA-like"/>
    <property type="match status" value="1"/>
</dbReference>
<dbReference type="Gene3D" id="3.40.50.410">
    <property type="entry name" value="von Willebrand factor, type A domain"/>
    <property type="match status" value="1"/>
</dbReference>
<evidence type="ECO:0000313" key="3">
    <source>
        <dbReference type="Proteomes" id="UP001594351"/>
    </source>
</evidence>
<sequence length="318" mass="36332">MKSIFCRTIMSMLSLGLSMLMTFNVLLPQIWAQEVERDQKFSLSVTVKAINLLAAVVDQKGKVVHNLKKEDFVLWEDDQKQIISHFITHEQAPLSIAVLLDSSGSMSYSGKLSNSKLIIERLAKSLNRKDEMALFTFSELFVRTKVPFTRDKELIIRKLSTVKSGGNTALYQALHFMPQIMGEPQNRQAILLFTDGIDNQSIISLTQVVKNTRQMQIPIYSLGFAFKAKKNRTPPVDYAFTEILETIASDTGGRYFELANAEELAPSIKNIMTELRYQYLIGYYSNQRAQPGTYHTLRLETTNKEYRVKTRKGYYIAE</sequence>
<reference evidence="2 3" key="1">
    <citation type="submission" date="2024-09" db="EMBL/GenBank/DDBJ databases">
        <title>Laminarin stimulates single cell rates of sulfate reduction while oxygen inhibits transcriptomic activity in coastal marine sediment.</title>
        <authorList>
            <person name="Lindsay M."/>
            <person name="Orcutt B."/>
            <person name="Emerson D."/>
            <person name="Stepanauskas R."/>
            <person name="D'Angelo T."/>
        </authorList>
    </citation>
    <scope>NUCLEOTIDE SEQUENCE [LARGE SCALE GENOMIC DNA]</scope>
    <source>
        <strain evidence="2">SAG AM-311-K15</strain>
    </source>
</reference>
<dbReference type="SMART" id="SM00327">
    <property type="entry name" value="VWA"/>
    <property type="match status" value="1"/>
</dbReference>
<protein>
    <submittedName>
        <fullName evidence="2">VWA domain-containing protein</fullName>
    </submittedName>
</protein>
<dbReference type="Proteomes" id="UP001594351">
    <property type="component" value="Unassembled WGS sequence"/>
</dbReference>
<dbReference type="InterPro" id="IPR036465">
    <property type="entry name" value="vWFA_dom_sf"/>
</dbReference>
<evidence type="ECO:0000259" key="1">
    <source>
        <dbReference type="PROSITE" id="PS50234"/>
    </source>
</evidence>
<dbReference type="NCBIfam" id="TIGR03436">
    <property type="entry name" value="acidobact_VWFA"/>
    <property type="match status" value="1"/>
</dbReference>
<comment type="caution">
    <text evidence="2">The sequence shown here is derived from an EMBL/GenBank/DDBJ whole genome shotgun (WGS) entry which is preliminary data.</text>
</comment>
<feature type="domain" description="VWFA" evidence="1">
    <location>
        <begin position="95"/>
        <end position="275"/>
    </location>
</feature>
<dbReference type="InterPro" id="IPR017802">
    <property type="entry name" value="VWFA-rel_acidobac-type"/>
</dbReference>
<keyword evidence="3" id="KW-1185">Reference proteome</keyword>
<organism evidence="2 3">
    <name type="scientific">candidate division CSSED10-310 bacterium</name>
    <dbReference type="NCBI Taxonomy" id="2855610"/>
    <lineage>
        <taxon>Bacteria</taxon>
        <taxon>Bacteria division CSSED10-310</taxon>
    </lineage>
</organism>
<accession>A0ABV6YTA5</accession>
<name>A0ABV6YTA5_UNCC1</name>
<dbReference type="CDD" id="cd00198">
    <property type="entry name" value="vWFA"/>
    <property type="match status" value="1"/>
</dbReference>
<gene>
    <name evidence="2" type="ORF">ACFL27_04295</name>
</gene>
<proteinExistence type="predicted"/>
<evidence type="ECO:0000313" key="2">
    <source>
        <dbReference type="EMBL" id="MFC1849411.1"/>
    </source>
</evidence>
<dbReference type="PROSITE" id="PS50234">
    <property type="entry name" value="VWFA"/>
    <property type="match status" value="1"/>
</dbReference>
<dbReference type="EMBL" id="JBHPBY010000037">
    <property type="protein sequence ID" value="MFC1849411.1"/>
    <property type="molecule type" value="Genomic_DNA"/>
</dbReference>